<keyword evidence="1" id="KW-0472">Membrane</keyword>
<reference evidence="2" key="1">
    <citation type="submission" date="2020-01" db="EMBL/GenBank/DDBJ databases">
        <authorList>
            <person name="Meier V. D."/>
            <person name="Meier V D."/>
        </authorList>
    </citation>
    <scope>NUCLEOTIDE SEQUENCE</scope>
    <source>
        <strain evidence="2">HLG_WM_MAG_03</strain>
    </source>
</reference>
<gene>
    <name evidence="2" type="ORF">HELGO_WM27960</name>
</gene>
<dbReference type="AlphaFoldDB" id="A0A6S6S689"/>
<proteinExistence type="predicted"/>
<evidence type="ECO:0000313" key="2">
    <source>
        <dbReference type="EMBL" id="CAA6798550.1"/>
    </source>
</evidence>
<accession>A0A6S6S689</accession>
<name>A0A6S6S689_9BACT</name>
<feature type="transmembrane region" description="Helical" evidence="1">
    <location>
        <begin position="139"/>
        <end position="162"/>
    </location>
</feature>
<sequence length="240" mass="28347">MECTLNYNETPLIISNRLTVILLGIGFWLLYNFFTIYMVFYTEVIDWSQSDNWLNILKEELSKGFRLGTILLISLVVNIMAMKTFFKSITNIKQIIFKNEVIRSDKNFNDLTELNLEDIKVMKKSFFPLLATGSKEKNWSYFISLVIILMFLIMNSVMIFFLKGLFWIGSIFSFNEKVYFSRYSYITIFSKKTNRVINICVIFKKDYLALEAYLLQTLNIDLEFLEKSFIFSNIKGEDNE</sequence>
<dbReference type="EMBL" id="CACVAR010000009">
    <property type="protein sequence ID" value="CAA6798550.1"/>
    <property type="molecule type" value="Genomic_DNA"/>
</dbReference>
<keyword evidence="1" id="KW-1133">Transmembrane helix</keyword>
<organism evidence="2">
    <name type="scientific">uncultured Sulfurovum sp</name>
    <dbReference type="NCBI Taxonomy" id="269237"/>
    <lineage>
        <taxon>Bacteria</taxon>
        <taxon>Pseudomonadati</taxon>
        <taxon>Campylobacterota</taxon>
        <taxon>Epsilonproteobacteria</taxon>
        <taxon>Campylobacterales</taxon>
        <taxon>Sulfurovaceae</taxon>
        <taxon>Sulfurovum</taxon>
        <taxon>environmental samples</taxon>
    </lineage>
</organism>
<protein>
    <submittedName>
        <fullName evidence="2">Uncharacterized protein</fullName>
    </submittedName>
</protein>
<keyword evidence="1" id="KW-0812">Transmembrane</keyword>
<feature type="transmembrane region" description="Helical" evidence="1">
    <location>
        <begin position="20"/>
        <end position="44"/>
    </location>
</feature>
<evidence type="ECO:0000256" key="1">
    <source>
        <dbReference type="SAM" id="Phobius"/>
    </source>
</evidence>
<feature type="transmembrane region" description="Helical" evidence="1">
    <location>
        <begin position="65"/>
        <end position="86"/>
    </location>
</feature>